<name>A0A3D9CFZ1_9FLAO</name>
<evidence type="ECO:0000313" key="4">
    <source>
        <dbReference type="Proteomes" id="UP000256769"/>
    </source>
</evidence>
<evidence type="ECO:0000256" key="1">
    <source>
        <dbReference type="SAM" id="MobiDB-lite"/>
    </source>
</evidence>
<protein>
    <recommendedName>
        <fullName evidence="5">Tetratricopeptide repeat protein</fullName>
    </recommendedName>
</protein>
<dbReference type="EMBL" id="QNUE01000027">
    <property type="protein sequence ID" value="REC64663.1"/>
    <property type="molecule type" value="Genomic_DNA"/>
</dbReference>
<evidence type="ECO:0008006" key="5">
    <source>
        <dbReference type="Google" id="ProtNLM"/>
    </source>
</evidence>
<proteinExistence type="predicted"/>
<keyword evidence="4" id="KW-1185">Reference proteome</keyword>
<evidence type="ECO:0000313" key="3">
    <source>
        <dbReference type="EMBL" id="REC64663.1"/>
    </source>
</evidence>
<feature type="region of interest" description="Disordered" evidence="1">
    <location>
        <begin position="254"/>
        <end position="273"/>
    </location>
</feature>
<dbReference type="AlphaFoldDB" id="A0A3D9CFZ1"/>
<reference evidence="3 4" key="1">
    <citation type="journal article" date="2007" name="Int. J. Syst. Evol. Microbiol.">
        <title>Chryseobacterium flavum sp. nov., isolated from polluted soil.</title>
        <authorList>
            <person name="Zhou Y."/>
            <person name="Dong J."/>
            <person name="Wang X."/>
            <person name="Huang X."/>
            <person name="Zhang K.Y."/>
            <person name="Zhang Y.Q."/>
            <person name="Guo Y.F."/>
            <person name="Lai R."/>
            <person name="Li W.J."/>
        </authorList>
    </citation>
    <scope>NUCLEOTIDE SEQUENCE [LARGE SCALE GENOMIC DNA]</scope>
    <source>
        <strain evidence="3 4">KCTC 12877</strain>
    </source>
</reference>
<keyword evidence="2" id="KW-0732">Signal</keyword>
<feature type="compositionally biased region" description="Basic and acidic residues" evidence="1">
    <location>
        <begin position="260"/>
        <end position="273"/>
    </location>
</feature>
<accession>A0A3D9CFZ1</accession>
<feature type="chain" id="PRO_5017759848" description="Tetratricopeptide repeat protein" evidence="2">
    <location>
        <begin position="26"/>
        <end position="273"/>
    </location>
</feature>
<comment type="caution">
    <text evidence="3">The sequence shown here is derived from an EMBL/GenBank/DDBJ whole genome shotgun (WGS) entry which is preliminary data.</text>
</comment>
<dbReference type="Proteomes" id="UP000256769">
    <property type="component" value="Unassembled WGS sequence"/>
</dbReference>
<evidence type="ECO:0000256" key="2">
    <source>
        <dbReference type="SAM" id="SignalP"/>
    </source>
</evidence>
<gene>
    <name evidence="3" type="ORF">DRF59_19875</name>
</gene>
<feature type="signal peptide" evidence="2">
    <location>
        <begin position="1"/>
        <end position="25"/>
    </location>
</feature>
<dbReference type="RefSeq" id="WP_115964230.1">
    <property type="nucleotide sequence ID" value="NZ_CBCRVL010000019.1"/>
</dbReference>
<organism evidence="3 4">
    <name type="scientific">Chryseobacterium flavum</name>
    <dbReference type="NCBI Taxonomy" id="415851"/>
    <lineage>
        <taxon>Bacteria</taxon>
        <taxon>Pseudomonadati</taxon>
        <taxon>Bacteroidota</taxon>
        <taxon>Flavobacteriia</taxon>
        <taxon>Flavobacteriales</taxon>
        <taxon>Weeksellaceae</taxon>
        <taxon>Chryseobacterium group</taxon>
        <taxon>Chryseobacterium</taxon>
    </lineage>
</organism>
<sequence length="273" mass="30861">MKRVVQMKKLWVVFSMFFITGFTFAQQADNALQGYFEEQGNETFYKGFSFDGNGKVAGGISNGYYFTRNDSLIVFPDKDIFIFKIKKGKLIGISDWVKKGVWAPKKDSSEVNNRKDPEEAQRKAALLAAFYDKTKNRSALDALFSDDLLNINEDFCNRGLPKACLNTFGIKMVKYTPGLLEGDPEKIKEKKLKPHPELIRLSQKIVSLGETEGYNVLGAYYMILGLQDKALETWEEGEKHGDMASALSRGLLDLGEDMDKENSSDRTIKSKKK</sequence>